<proteinExistence type="predicted"/>
<sequence>MLDITEYSVEVIKDPFSIIAGKRYEFLMDLDLDEEDELYTSNGIYIRAIYSVGDGDSRLIKYDLLEKTTDLLLDYDLEEDEEAELKQFCHDHWKESE</sequence>
<dbReference type="EMBL" id="CP011388">
    <property type="protein sequence ID" value="ANE47670.1"/>
    <property type="molecule type" value="Genomic_DNA"/>
</dbReference>
<dbReference type="STRING" id="1178515.SY83_16815"/>
<dbReference type="PATRIC" id="fig|1178515.4.peg.3380"/>
<dbReference type="KEGG" id="pswu:SY83_16815"/>
<accession>A0A172TKW3</accession>
<dbReference type="Proteomes" id="UP000076927">
    <property type="component" value="Chromosome"/>
</dbReference>
<dbReference type="Pfam" id="PF20119">
    <property type="entry name" value="DUF6509"/>
    <property type="match status" value="1"/>
</dbReference>
<name>A0A172TKW3_9BACL</name>
<protein>
    <submittedName>
        <fullName evidence="1">Pullulanase</fullName>
    </submittedName>
</protein>
<dbReference type="AlphaFoldDB" id="A0A172TKW3"/>
<evidence type="ECO:0000313" key="1">
    <source>
        <dbReference type="EMBL" id="ANE47670.1"/>
    </source>
</evidence>
<gene>
    <name evidence="1" type="ORF">SY83_16815</name>
</gene>
<reference evidence="1 2" key="1">
    <citation type="submission" date="2015-01" db="EMBL/GenBank/DDBJ databases">
        <title>Paenibacillus swuensis/DY6/whole genome sequencing.</title>
        <authorList>
            <person name="Kim M.K."/>
            <person name="Srinivasan S."/>
            <person name="Lee J.-J."/>
        </authorList>
    </citation>
    <scope>NUCLEOTIDE SEQUENCE [LARGE SCALE GENOMIC DNA]</scope>
    <source>
        <strain evidence="1 2">DY6</strain>
    </source>
</reference>
<organism evidence="1 2">
    <name type="scientific">Paenibacillus swuensis</name>
    <dbReference type="NCBI Taxonomy" id="1178515"/>
    <lineage>
        <taxon>Bacteria</taxon>
        <taxon>Bacillati</taxon>
        <taxon>Bacillota</taxon>
        <taxon>Bacilli</taxon>
        <taxon>Bacillales</taxon>
        <taxon>Paenibacillaceae</taxon>
        <taxon>Paenibacillus</taxon>
    </lineage>
</organism>
<dbReference type="RefSeq" id="WP_068608596.1">
    <property type="nucleotide sequence ID" value="NZ_CP011388.1"/>
</dbReference>
<keyword evidence="2" id="KW-1185">Reference proteome</keyword>
<dbReference type="InterPro" id="IPR045424">
    <property type="entry name" value="DUF6509"/>
</dbReference>
<evidence type="ECO:0000313" key="2">
    <source>
        <dbReference type="Proteomes" id="UP000076927"/>
    </source>
</evidence>